<dbReference type="Gene3D" id="6.20.210.20">
    <property type="entry name" value="THAP domain"/>
    <property type="match status" value="1"/>
</dbReference>
<keyword evidence="1" id="KW-0479">Metal-binding</keyword>
<sequence length="454" mass="52587">MATKKINKSNKGGSVCAVPTCVNYSGKLKHEGRTDISFHRFPKNLAYRKQWMYKCKRADKWNPSSSFICSDHFNTDDFIRNLQAELLGYTPKGRRLKFDAIPTLNLPGHFIKVSTSTANRNKRMETKAAKQAHDEIITLALNAEIPSVLNQLPTTSIDENIDYKTLYYDILKEHNKLKTKFSLQEKELISIKETCKSNISINESLQYQIKQLQKSVNDSNITLKQRQKTTTKQIKQLSEKKSRTIEIQAKKYLSTIFSKNQLDLMMKNKKQNELNYLLPGLFSLQRWAKSINFRNGVLEDVLKIIKLNGESMKSYENYQQSGRLNSKLIIIIDGALFCTTMTLLDKKRYGRIEFVYMTTKEPILLTNEISDSVVLLARLIAVRKAVFEEILLSTSIFNLSLMKHKLFLRYLLIHVYIIILLVNVVFFIMIINSLKNKITEFIKLHNTTYTIIIL</sequence>
<dbReference type="SMART" id="SM00980">
    <property type="entry name" value="THAP"/>
    <property type="match status" value="1"/>
</dbReference>
<dbReference type="PANTHER" id="PTHR46927:SF3">
    <property type="entry name" value="THAP-TYPE DOMAIN-CONTAINING PROTEIN"/>
    <property type="match status" value="1"/>
</dbReference>
<keyword evidence="2 5" id="KW-0863">Zinc-finger</keyword>
<keyword evidence="3" id="KW-0862">Zinc</keyword>
<keyword evidence="4 5" id="KW-0238">DNA-binding</keyword>
<reference evidence="8 9" key="1">
    <citation type="submission" date="2019-08" db="EMBL/GenBank/DDBJ databases">
        <authorList>
            <person name="Alioto T."/>
            <person name="Alioto T."/>
            <person name="Gomez Garrido J."/>
        </authorList>
    </citation>
    <scope>NUCLEOTIDE SEQUENCE [LARGE SCALE GENOMIC DNA]</scope>
</reference>
<evidence type="ECO:0000256" key="1">
    <source>
        <dbReference type="ARBA" id="ARBA00022723"/>
    </source>
</evidence>
<evidence type="ECO:0000256" key="2">
    <source>
        <dbReference type="ARBA" id="ARBA00022771"/>
    </source>
</evidence>
<dbReference type="PROSITE" id="PS50950">
    <property type="entry name" value="ZF_THAP"/>
    <property type="match status" value="1"/>
</dbReference>
<proteinExistence type="predicted"/>
<dbReference type="Pfam" id="PF05485">
    <property type="entry name" value="THAP"/>
    <property type="match status" value="1"/>
</dbReference>
<evidence type="ECO:0000313" key="9">
    <source>
        <dbReference type="Proteomes" id="UP000325440"/>
    </source>
</evidence>
<dbReference type="Proteomes" id="UP000325440">
    <property type="component" value="Unassembled WGS sequence"/>
</dbReference>
<keyword evidence="6" id="KW-0472">Membrane</keyword>
<dbReference type="SUPFAM" id="SSF57716">
    <property type="entry name" value="Glucocorticoid receptor-like (DNA-binding domain)"/>
    <property type="match status" value="1"/>
</dbReference>
<dbReference type="GO" id="GO:0008270">
    <property type="term" value="F:zinc ion binding"/>
    <property type="evidence" value="ECO:0007669"/>
    <property type="project" value="UniProtKB-KW"/>
</dbReference>
<protein>
    <submittedName>
        <fullName evidence="8">Zinc finger, C2CH-type,Transposase protein</fullName>
    </submittedName>
</protein>
<dbReference type="InterPro" id="IPR006612">
    <property type="entry name" value="THAP_Znf"/>
</dbReference>
<evidence type="ECO:0000256" key="4">
    <source>
        <dbReference type="ARBA" id="ARBA00023125"/>
    </source>
</evidence>
<keyword evidence="6" id="KW-0812">Transmembrane</keyword>
<keyword evidence="6" id="KW-1133">Transmembrane helix</keyword>
<evidence type="ECO:0000256" key="6">
    <source>
        <dbReference type="SAM" id="Phobius"/>
    </source>
</evidence>
<evidence type="ECO:0000259" key="7">
    <source>
        <dbReference type="PROSITE" id="PS50950"/>
    </source>
</evidence>
<dbReference type="GO" id="GO:0003677">
    <property type="term" value="F:DNA binding"/>
    <property type="evidence" value="ECO:0007669"/>
    <property type="project" value="UniProtKB-UniRule"/>
</dbReference>
<dbReference type="SMART" id="SM00692">
    <property type="entry name" value="DM3"/>
    <property type="match status" value="1"/>
</dbReference>
<organism evidence="8 9">
    <name type="scientific">Cinara cedri</name>
    <dbReference type="NCBI Taxonomy" id="506608"/>
    <lineage>
        <taxon>Eukaryota</taxon>
        <taxon>Metazoa</taxon>
        <taxon>Ecdysozoa</taxon>
        <taxon>Arthropoda</taxon>
        <taxon>Hexapoda</taxon>
        <taxon>Insecta</taxon>
        <taxon>Pterygota</taxon>
        <taxon>Neoptera</taxon>
        <taxon>Paraneoptera</taxon>
        <taxon>Hemiptera</taxon>
        <taxon>Sternorrhyncha</taxon>
        <taxon>Aphidomorpha</taxon>
        <taxon>Aphidoidea</taxon>
        <taxon>Aphididae</taxon>
        <taxon>Lachninae</taxon>
        <taxon>Cinara</taxon>
    </lineage>
</organism>
<name>A0A5E4MDI5_9HEMI</name>
<feature type="domain" description="THAP-type" evidence="7">
    <location>
        <begin position="12"/>
        <end position="105"/>
    </location>
</feature>
<dbReference type="InterPro" id="IPR038441">
    <property type="entry name" value="THAP_Znf_sf"/>
</dbReference>
<evidence type="ECO:0000313" key="8">
    <source>
        <dbReference type="EMBL" id="VVC27336.1"/>
    </source>
</evidence>
<evidence type="ECO:0000256" key="5">
    <source>
        <dbReference type="PROSITE-ProRule" id="PRU00309"/>
    </source>
</evidence>
<keyword evidence="9" id="KW-1185">Reference proteome</keyword>
<feature type="transmembrane region" description="Helical" evidence="6">
    <location>
        <begin position="410"/>
        <end position="431"/>
    </location>
</feature>
<evidence type="ECO:0000256" key="3">
    <source>
        <dbReference type="ARBA" id="ARBA00022833"/>
    </source>
</evidence>
<accession>A0A5E4MDI5</accession>
<dbReference type="InterPro" id="IPR052224">
    <property type="entry name" value="THAP_domain_protein"/>
</dbReference>
<dbReference type="OrthoDB" id="6628944at2759"/>
<dbReference type="AlphaFoldDB" id="A0A5E4MDI5"/>
<dbReference type="PANTHER" id="PTHR46927">
    <property type="entry name" value="AGAP005574-PA"/>
    <property type="match status" value="1"/>
</dbReference>
<feature type="non-terminal residue" evidence="8">
    <location>
        <position position="454"/>
    </location>
</feature>
<dbReference type="EMBL" id="CABPRJ010000092">
    <property type="protein sequence ID" value="VVC27336.1"/>
    <property type="molecule type" value="Genomic_DNA"/>
</dbReference>
<gene>
    <name evidence="8" type="ORF">CINCED_3A008493</name>
</gene>